<dbReference type="Proteomes" id="UP000887572">
    <property type="component" value="Unplaced"/>
</dbReference>
<accession>A0A914GRB2</accession>
<protein>
    <submittedName>
        <fullName evidence="2">Uncharacterized protein</fullName>
    </submittedName>
</protein>
<evidence type="ECO:0000313" key="2">
    <source>
        <dbReference type="WBParaSite" id="Gr19_v10_g10463.t2"/>
    </source>
</evidence>
<proteinExistence type="predicted"/>
<dbReference type="WBParaSite" id="Gr19_v10_g10463.t2">
    <property type="protein sequence ID" value="Gr19_v10_g10463.t2"/>
    <property type="gene ID" value="Gr19_v10_g10463"/>
</dbReference>
<evidence type="ECO:0000313" key="1">
    <source>
        <dbReference type="Proteomes" id="UP000887572"/>
    </source>
</evidence>
<reference evidence="2" key="1">
    <citation type="submission" date="2022-11" db="UniProtKB">
        <authorList>
            <consortium name="WormBaseParasite"/>
        </authorList>
    </citation>
    <scope>IDENTIFICATION</scope>
</reference>
<name>A0A914GRB2_GLORO</name>
<dbReference type="AlphaFoldDB" id="A0A914GRB2"/>
<keyword evidence="1" id="KW-1185">Reference proteome</keyword>
<sequence length="129" mass="13543">MITGSGCSKDVVGAAMTALGRALSSQAVQGFDGSFSVVVALGRALSSQAVQGFDGSFSVVVALGRALSSQAVQGFDGPFSVAVMCIRLWHRFVQQFAQCLHNVVNPHQMLHCATKQLTIVFGQKNVPMA</sequence>
<organism evidence="1 2">
    <name type="scientific">Globodera rostochiensis</name>
    <name type="common">Golden nematode worm</name>
    <name type="synonym">Heterodera rostochiensis</name>
    <dbReference type="NCBI Taxonomy" id="31243"/>
    <lineage>
        <taxon>Eukaryota</taxon>
        <taxon>Metazoa</taxon>
        <taxon>Ecdysozoa</taxon>
        <taxon>Nematoda</taxon>
        <taxon>Chromadorea</taxon>
        <taxon>Rhabditida</taxon>
        <taxon>Tylenchina</taxon>
        <taxon>Tylenchomorpha</taxon>
        <taxon>Tylenchoidea</taxon>
        <taxon>Heteroderidae</taxon>
        <taxon>Heteroderinae</taxon>
        <taxon>Globodera</taxon>
    </lineage>
</organism>